<dbReference type="AlphaFoldDB" id="A0AAN4W2W0"/>
<feature type="domain" description="Thiamine-binding protein" evidence="2">
    <location>
        <begin position="6"/>
        <end position="95"/>
    </location>
</feature>
<dbReference type="PANTHER" id="PTHR33777:SF1">
    <property type="entry name" value="UPF0045 PROTEIN ECM15"/>
    <property type="match status" value="1"/>
</dbReference>
<reference evidence="3 4" key="1">
    <citation type="submission" date="2021-12" db="EMBL/GenBank/DDBJ databases">
        <title>Genome sequencing of bacteria with rrn-lacking chromosome and rrn-plasmid.</title>
        <authorList>
            <person name="Anda M."/>
            <person name="Iwasaki W."/>
        </authorList>
    </citation>
    <scope>NUCLEOTIDE SEQUENCE [LARGE SCALE GENOMIC DNA]</scope>
    <source>
        <strain evidence="3 4">NBRC 15940</strain>
    </source>
</reference>
<name>A0AAN4W2W0_9BACT</name>
<evidence type="ECO:0000313" key="4">
    <source>
        <dbReference type="Proteomes" id="UP001310022"/>
    </source>
</evidence>
<comment type="similarity">
    <text evidence="1">Belongs to the UPF0045 family.</text>
</comment>
<evidence type="ECO:0000259" key="2">
    <source>
        <dbReference type="Pfam" id="PF01910"/>
    </source>
</evidence>
<dbReference type="InterPro" id="IPR002767">
    <property type="entry name" value="Thiamine_BP"/>
</dbReference>
<dbReference type="GO" id="GO:0005829">
    <property type="term" value="C:cytosol"/>
    <property type="evidence" value="ECO:0007669"/>
    <property type="project" value="TreeGrafter"/>
</dbReference>
<evidence type="ECO:0000256" key="1">
    <source>
        <dbReference type="ARBA" id="ARBA00010272"/>
    </source>
</evidence>
<gene>
    <name evidence="3" type="ORF">PEDI_42430</name>
</gene>
<dbReference type="InterPro" id="IPR051614">
    <property type="entry name" value="UPF0045_domain"/>
</dbReference>
<dbReference type="InterPro" id="IPR029756">
    <property type="entry name" value="MTH1187/YkoF-like"/>
</dbReference>
<accession>A0AAN4W2W0</accession>
<evidence type="ECO:0000313" key="3">
    <source>
        <dbReference type="EMBL" id="GJM63691.1"/>
    </source>
</evidence>
<dbReference type="SUPFAM" id="SSF89957">
    <property type="entry name" value="MTH1187/YkoF-like"/>
    <property type="match status" value="1"/>
</dbReference>
<dbReference type="EMBL" id="BQKE01000003">
    <property type="protein sequence ID" value="GJM63691.1"/>
    <property type="molecule type" value="Genomic_DNA"/>
</dbReference>
<dbReference type="Gene3D" id="3.30.70.930">
    <property type="match status" value="1"/>
</dbReference>
<organism evidence="3 4">
    <name type="scientific">Persicobacter diffluens</name>
    <dbReference type="NCBI Taxonomy" id="981"/>
    <lineage>
        <taxon>Bacteria</taxon>
        <taxon>Pseudomonadati</taxon>
        <taxon>Bacteroidota</taxon>
        <taxon>Cytophagia</taxon>
        <taxon>Cytophagales</taxon>
        <taxon>Persicobacteraceae</taxon>
        <taxon>Persicobacter</taxon>
    </lineage>
</organism>
<dbReference type="Pfam" id="PF01910">
    <property type="entry name" value="Thiamine_BP"/>
    <property type="match status" value="1"/>
</dbReference>
<sequence>MAAILNFAIFPMDKGSNLGDYVSKVIQHIRESGLDYQLTPMGTIIEAPTVGEALKVVEEAYEILEPISDRIYCVMNMDVKKDKSGLIKGKIASIEERIGEVNK</sequence>
<dbReference type="RefSeq" id="WP_338238822.1">
    <property type="nucleotide sequence ID" value="NZ_BQKE01000003.1"/>
</dbReference>
<dbReference type="NCBIfam" id="TIGR00106">
    <property type="entry name" value="MTH1187 family thiamine-binding protein"/>
    <property type="match status" value="1"/>
</dbReference>
<dbReference type="Proteomes" id="UP001310022">
    <property type="component" value="Unassembled WGS sequence"/>
</dbReference>
<proteinExistence type="inferred from homology"/>
<comment type="caution">
    <text evidence="3">The sequence shown here is derived from an EMBL/GenBank/DDBJ whole genome shotgun (WGS) entry which is preliminary data.</text>
</comment>
<keyword evidence="4" id="KW-1185">Reference proteome</keyword>
<dbReference type="PANTHER" id="PTHR33777">
    <property type="entry name" value="UPF0045 PROTEIN ECM15"/>
    <property type="match status" value="1"/>
</dbReference>
<protein>
    <recommendedName>
        <fullName evidence="2">Thiamine-binding protein domain-containing protein</fullName>
    </recommendedName>
</protein>